<keyword evidence="3" id="KW-0808">Transferase</keyword>
<comment type="cofactor">
    <cofactor evidence="1">
        <name>pyridoxal 5'-phosphate</name>
        <dbReference type="ChEBI" id="CHEBI:597326"/>
    </cofactor>
</comment>
<reference evidence="10 12" key="1">
    <citation type="submission" date="2014-03" db="EMBL/GenBank/DDBJ databases">
        <title>Complete genome sequence of the Radio-Resistant Rubrobacter radiotolerans RSPS-4.</title>
        <authorList>
            <person name="Egas C.C."/>
            <person name="Barroso C.C."/>
            <person name="Froufe H.J.C."/>
            <person name="Pacheco J.J."/>
            <person name="Albuquerque L.L."/>
            <person name="da Costa M.M.S."/>
        </authorList>
    </citation>
    <scope>NUCLEOTIDE SEQUENCE [LARGE SCALE GENOMIC DNA]</scope>
    <source>
        <strain evidence="10 12">RSPS-4</strain>
    </source>
</reference>
<evidence type="ECO:0000256" key="8">
    <source>
        <dbReference type="ARBA" id="ARBA00050776"/>
    </source>
</evidence>
<dbReference type="Proteomes" id="UP000025229">
    <property type="component" value="Chromosome"/>
</dbReference>
<dbReference type="Gene3D" id="3.40.640.10">
    <property type="entry name" value="Type I PLP-dependent aspartate aminotransferase-like (Major domain)"/>
    <property type="match status" value="1"/>
</dbReference>
<evidence type="ECO:0000259" key="9">
    <source>
        <dbReference type="Pfam" id="PF00266"/>
    </source>
</evidence>
<dbReference type="RefSeq" id="WP_051589154.1">
    <property type="nucleotide sequence ID" value="NZ_CP007514.1"/>
</dbReference>
<keyword evidence="12" id="KW-1185">Reference proteome</keyword>
<dbReference type="InterPro" id="IPR015422">
    <property type="entry name" value="PyrdxlP-dep_Trfase_small"/>
</dbReference>
<comment type="similarity">
    <text evidence="2">Belongs to the class-V pyridoxal-phosphate-dependent aminotransferase family. NifS/IscS subfamily.</text>
</comment>
<keyword evidence="6" id="KW-0408">Iron</keyword>
<dbReference type="Gene3D" id="3.90.1150.10">
    <property type="entry name" value="Aspartate Aminotransferase, domain 1"/>
    <property type="match status" value="1"/>
</dbReference>
<dbReference type="OrthoDB" id="9808002at2"/>
<name>A0A023WZY7_RUBRA</name>
<dbReference type="PANTHER" id="PTHR11601">
    <property type="entry name" value="CYSTEINE DESULFURYLASE FAMILY MEMBER"/>
    <property type="match status" value="1"/>
</dbReference>
<dbReference type="GO" id="GO:0031071">
    <property type="term" value="F:cysteine desulfurase activity"/>
    <property type="evidence" value="ECO:0007669"/>
    <property type="project" value="UniProtKB-EC"/>
</dbReference>
<dbReference type="InterPro" id="IPR000192">
    <property type="entry name" value="Aminotrans_V_dom"/>
</dbReference>
<dbReference type="Pfam" id="PF00266">
    <property type="entry name" value="Aminotran_5"/>
    <property type="match status" value="1"/>
</dbReference>
<evidence type="ECO:0000313" key="12">
    <source>
        <dbReference type="Proteomes" id="UP000025229"/>
    </source>
</evidence>
<evidence type="ECO:0000256" key="2">
    <source>
        <dbReference type="ARBA" id="ARBA00006490"/>
    </source>
</evidence>
<sequence length="409" mass="42786">MRSPVYLDNNATTRLDEQALAAMLPYLKDEYGNASSASHAYGWSAEAAVEVARERVAAAVGALPEEVFFTSGATESDNLALRGLLAPGDHLIVSAVEHEAVLKTVRLLEGCGVALTVLPVGRDGRVSPEELRRSLREDTALVSVMLANNETGAINDIRALARVAAERGVPFHTDAAQALGRIELDLGDLGVSLASLSAHKAHGPKGVGALYVRQAPPEGVRPVALAPLLTGGAQERGLRSGTLNVPAIVGFGVAASLAAEELPEDAPRLARLRERLLARLREGFEPLGLPVRLNGNPETTLPNTLSVTLGAPDSGAGYLDAGELLAACPSVAASTGSACASRSSKVSHVLAALGMDREEAKATLRLGLGRFTTEEEVDFAARRLAEAARDLVGARSARTGPRRDQTNFL</sequence>
<dbReference type="PIRSF" id="PIRSF005572">
    <property type="entry name" value="NifS"/>
    <property type="match status" value="1"/>
</dbReference>
<keyword evidence="7" id="KW-0411">Iron-sulfur</keyword>
<dbReference type="Gene3D" id="1.10.260.50">
    <property type="match status" value="1"/>
</dbReference>
<dbReference type="EMBL" id="CP007514">
    <property type="protein sequence ID" value="AHY45374.1"/>
    <property type="molecule type" value="Genomic_DNA"/>
</dbReference>
<evidence type="ECO:0000256" key="6">
    <source>
        <dbReference type="ARBA" id="ARBA00023004"/>
    </source>
</evidence>
<dbReference type="HOGENOM" id="CLU_003433_0_0_11"/>
<gene>
    <name evidence="10" type="ORF">RradSPS_0091</name>
    <name evidence="11" type="ORF">SIL72_01965</name>
</gene>
<keyword evidence="4" id="KW-0479">Metal-binding</keyword>
<evidence type="ECO:0000256" key="1">
    <source>
        <dbReference type="ARBA" id="ARBA00001933"/>
    </source>
</evidence>
<dbReference type="AlphaFoldDB" id="A0A023WZY7"/>
<dbReference type="eggNOG" id="COG1104">
    <property type="taxonomic scope" value="Bacteria"/>
</dbReference>
<feature type="domain" description="Aminotransferase class V" evidence="9">
    <location>
        <begin position="5"/>
        <end position="378"/>
    </location>
</feature>
<evidence type="ECO:0000313" key="10">
    <source>
        <dbReference type="EMBL" id="AHY45374.1"/>
    </source>
</evidence>
<dbReference type="PATRIC" id="fig|42256.3.peg.91"/>
<protein>
    <submittedName>
        <fullName evidence="11">Cysteine desulfurase family protein</fullName>
    </submittedName>
    <submittedName>
        <fullName evidence="10">Cysteine sulfinate desulfinase/cysteine desulfurase-related enzyme</fullName>
    </submittedName>
</protein>
<dbReference type="InterPro" id="IPR015421">
    <property type="entry name" value="PyrdxlP-dep_Trfase_major"/>
</dbReference>
<dbReference type="GO" id="GO:0046872">
    <property type="term" value="F:metal ion binding"/>
    <property type="evidence" value="ECO:0007669"/>
    <property type="project" value="UniProtKB-KW"/>
</dbReference>
<evidence type="ECO:0000256" key="4">
    <source>
        <dbReference type="ARBA" id="ARBA00022723"/>
    </source>
</evidence>
<dbReference type="Proteomes" id="UP001281130">
    <property type="component" value="Unassembled WGS sequence"/>
</dbReference>
<evidence type="ECO:0000256" key="3">
    <source>
        <dbReference type="ARBA" id="ARBA00022679"/>
    </source>
</evidence>
<evidence type="ECO:0000256" key="7">
    <source>
        <dbReference type="ARBA" id="ARBA00023014"/>
    </source>
</evidence>
<dbReference type="GO" id="GO:0051536">
    <property type="term" value="F:iron-sulfur cluster binding"/>
    <property type="evidence" value="ECO:0007669"/>
    <property type="project" value="UniProtKB-KW"/>
</dbReference>
<proteinExistence type="inferred from homology"/>
<evidence type="ECO:0000313" key="11">
    <source>
        <dbReference type="EMBL" id="MDX5892785.1"/>
    </source>
</evidence>
<dbReference type="InterPro" id="IPR015424">
    <property type="entry name" value="PyrdxlP-dep_Trfase"/>
</dbReference>
<keyword evidence="5" id="KW-0663">Pyridoxal phosphate</keyword>
<dbReference type="PANTHER" id="PTHR11601:SF34">
    <property type="entry name" value="CYSTEINE DESULFURASE"/>
    <property type="match status" value="1"/>
</dbReference>
<dbReference type="FunFam" id="3.40.640.10:FF:000084">
    <property type="entry name" value="IscS-like cysteine desulfurase"/>
    <property type="match status" value="1"/>
</dbReference>
<dbReference type="STRING" id="42256.RradSPS_0091"/>
<organism evidence="10 12">
    <name type="scientific">Rubrobacter radiotolerans</name>
    <name type="common">Arthrobacter radiotolerans</name>
    <dbReference type="NCBI Taxonomy" id="42256"/>
    <lineage>
        <taxon>Bacteria</taxon>
        <taxon>Bacillati</taxon>
        <taxon>Actinomycetota</taxon>
        <taxon>Rubrobacteria</taxon>
        <taxon>Rubrobacterales</taxon>
        <taxon>Rubrobacteraceae</taxon>
        <taxon>Rubrobacter</taxon>
    </lineage>
</organism>
<accession>A0A023WZY7</accession>
<dbReference type="EMBL" id="JAWXXX010000001">
    <property type="protein sequence ID" value="MDX5892785.1"/>
    <property type="molecule type" value="Genomic_DNA"/>
</dbReference>
<dbReference type="SUPFAM" id="SSF53383">
    <property type="entry name" value="PLP-dependent transferases"/>
    <property type="match status" value="1"/>
</dbReference>
<dbReference type="KEGG" id="rrd:RradSPS_0091"/>
<comment type="catalytic activity">
    <reaction evidence="8">
        <text>(sulfur carrier)-H + L-cysteine = (sulfur carrier)-SH + L-alanine</text>
        <dbReference type="Rhea" id="RHEA:43892"/>
        <dbReference type="Rhea" id="RHEA-COMP:14737"/>
        <dbReference type="Rhea" id="RHEA-COMP:14739"/>
        <dbReference type="ChEBI" id="CHEBI:29917"/>
        <dbReference type="ChEBI" id="CHEBI:35235"/>
        <dbReference type="ChEBI" id="CHEBI:57972"/>
        <dbReference type="ChEBI" id="CHEBI:64428"/>
        <dbReference type="EC" id="2.8.1.7"/>
    </reaction>
</comment>
<reference evidence="11" key="2">
    <citation type="submission" date="2023-11" db="EMBL/GenBank/DDBJ databases">
        <title>MicrobeMod: A computational toolkit for identifying prokaryotic methylation and restriction-modification with nanopore sequencing.</title>
        <authorList>
            <person name="Crits-Christoph A."/>
            <person name="Kang S.C."/>
            <person name="Lee H."/>
            <person name="Ostrov N."/>
        </authorList>
    </citation>
    <scope>NUCLEOTIDE SEQUENCE</scope>
    <source>
        <strain evidence="11">ATCC 51242</strain>
    </source>
</reference>
<dbReference type="InterPro" id="IPR016454">
    <property type="entry name" value="Cysteine_dSase"/>
</dbReference>
<evidence type="ECO:0000256" key="5">
    <source>
        <dbReference type="ARBA" id="ARBA00022898"/>
    </source>
</evidence>